<dbReference type="PANTHER" id="PTHR43795">
    <property type="entry name" value="BIFUNCTIONAL ASPARTATE AMINOTRANSFERASE AND GLUTAMATE/ASPARTATE-PREPHENATE AMINOTRANSFERASE-RELATED"/>
    <property type="match status" value="1"/>
</dbReference>
<dbReference type="InterPro" id="IPR015422">
    <property type="entry name" value="PyrdxlP-dep_Trfase_small"/>
</dbReference>
<dbReference type="GO" id="GO:0006520">
    <property type="term" value="P:amino acid metabolic process"/>
    <property type="evidence" value="ECO:0007669"/>
    <property type="project" value="TreeGrafter"/>
</dbReference>
<evidence type="ECO:0000313" key="6">
    <source>
        <dbReference type="Proteomes" id="UP001177744"/>
    </source>
</evidence>
<dbReference type="Gene3D" id="3.90.1150.10">
    <property type="entry name" value="Aspartate Aminotransferase, domain 1"/>
    <property type="match status" value="2"/>
</dbReference>
<dbReference type="InterPro" id="IPR004839">
    <property type="entry name" value="Aminotransferase_I/II_large"/>
</dbReference>
<keyword evidence="2" id="KW-0175">Coiled coil</keyword>
<evidence type="ECO:0000256" key="3">
    <source>
        <dbReference type="SAM" id="MobiDB-lite"/>
    </source>
</evidence>
<keyword evidence="6" id="KW-1185">Reference proteome</keyword>
<name>A0AA40LJZ8_CNENI</name>
<dbReference type="InterPro" id="IPR015424">
    <property type="entry name" value="PyrdxlP-dep_Trfase"/>
</dbReference>
<feature type="coiled-coil region" evidence="2">
    <location>
        <begin position="139"/>
        <end position="179"/>
    </location>
</feature>
<evidence type="ECO:0000259" key="4">
    <source>
        <dbReference type="Pfam" id="PF00155"/>
    </source>
</evidence>
<dbReference type="Pfam" id="PF00155">
    <property type="entry name" value="Aminotran_1_2"/>
    <property type="match status" value="2"/>
</dbReference>
<evidence type="ECO:0000256" key="2">
    <source>
        <dbReference type="SAM" id="Coils"/>
    </source>
</evidence>
<feature type="region of interest" description="Disordered" evidence="3">
    <location>
        <begin position="764"/>
        <end position="786"/>
    </location>
</feature>
<evidence type="ECO:0000313" key="5">
    <source>
        <dbReference type="EMBL" id="KAK1335700.1"/>
    </source>
</evidence>
<dbReference type="EMBL" id="JAULJE010000013">
    <property type="protein sequence ID" value="KAK1335700.1"/>
    <property type="molecule type" value="Genomic_DNA"/>
</dbReference>
<dbReference type="PRINTS" id="PR00753">
    <property type="entry name" value="ACCSYNTHASE"/>
</dbReference>
<protein>
    <recommendedName>
        <fullName evidence="4">Aminotransferase class I/classII large domain-containing protein</fullName>
    </recommendedName>
</protein>
<dbReference type="Gene3D" id="3.40.640.10">
    <property type="entry name" value="Type I PLP-dependent aspartate aminotransferase-like (Major domain)"/>
    <property type="match status" value="2"/>
</dbReference>
<sequence length="1271" mass="144631">MSSDKQTLKWDCKDLLLFEETAEKDSGQEREEAGGPQAVALAEKREARVLGWEQPGKQEAVLDLGNRGCQCTKLPTVPFPSLHTRFLAGQPQGSGKLVETTTKTQTMSHQSDSLHKPCGQMKGQGLKTQKPHPWVMELILRLQQIIDEYSRQLKIMRLQEDLEQEKQRRSQDIREQEAILVQLLGEVVNLLQAGATSSLELQLPRLSLDSRGGDGQQAQLPRKPDQLSHQLSDSKTAVVSCDLSNRGIDIAASYKSSFQDFIAYQGDKYDEDNNTLGFINLGLSENKLCIDLLTERLSRSDMNYIDDDLLQYPDWSGHAFLREEVARFLTHYCKAPEQLDPENVVVLSGCCAIFSALTLVLCNPGDTFLIPTPFYSGFTFSSSLYVNVELIHVHLDSEITEANTQPFQLTVDKLEKALLEARLKGKKVKGLVLTNPNNPLGDIYSRDSLKEYLEFAKSYNLHVIVDEIYMGTVFDESIPFHSVLSMESLPDRNRTHVIWGTSKGFGISGFRFGTLYTHNKEVASVVGAFGFLHSISGITQHKLCRLLQDREWIDNVYLPTNRSRMQEAHRYITNNLKTMKVPFLNRGSGLYIWVNLKEYLDPCTFEEEQLLYRRFKDSKLLLSPGKAYKCKEPGWFRLTFTDKPQRLEVGSGKLVETTTKTQTMSHQSDSLHKPCGQIKGQGLKTQKPHPRVMELIMSLRQIVNEYILQLESRHQQEDLQQEKQQHSQNIRDQEAILVHLMCEVVNLLHSGASSSLELQLPQLSQDSRGDAGGGQQAQSSREPDQLSHQLRDLKTAFISCDLSNRGIDVSALYQSNFQDFIAYQGDKYHEDKNTLGFINLGLSENKLCIDLLTERLSRSDMNYIDDDLLQYPDWRGHAFLREEVARFLTHYCKAPERLDPENVVVLNSCLSVFLTLTMVLCDPGDAFLIPTPFYSGFSLTSDLYSKVELIHVHLQSKITEANTQPFQLTVDKLEKAMVEAKFKRKKVRGLVLTNPNNPLGDIYSQDSLKEYLEFAKRHNLHVIIDEIYMLSVFRASIPFHSVLGMESLPDPNRTHVIWGTSKSFGISGFRFGTLYTHNKEVASAVGTFGFLHSISGITQHKLCRLLQDRGVMVEDRKFEGRQDAAQKEWIEKVYLPTNRSRMQEAHRYITNNLKTMKVPFLNCGSGLYIWVNLKEYLDPCTFEEEQLLYRRFLDHKLLLAPGKAYKCKEPGWFRLTFTDKPQRLEVAMERFSEVLANVKQDWVEVQLADAMAEIVSSLSTRPPAHPPAATP</sequence>
<evidence type="ECO:0000256" key="1">
    <source>
        <dbReference type="ARBA" id="ARBA00022898"/>
    </source>
</evidence>
<reference evidence="5" key="1">
    <citation type="submission" date="2023-06" db="EMBL/GenBank/DDBJ databases">
        <title>Reference genome for the Northern bat (Eptesicus nilssonii), a most northern bat species.</title>
        <authorList>
            <person name="Laine V.N."/>
            <person name="Pulliainen A.T."/>
            <person name="Lilley T.M."/>
        </authorList>
    </citation>
    <scope>NUCLEOTIDE SEQUENCE</scope>
    <source>
        <strain evidence="5">BLF_Eptnil</strain>
        <tissue evidence="5">Kidney</tissue>
    </source>
</reference>
<feature type="domain" description="Aminotransferase class I/classII large" evidence="4">
    <location>
        <begin position="841"/>
        <end position="1231"/>
    </location>
</feature>
<keyword evidence="1" id="KW-0663">Pyridoxal phosphate</keyword>
<proteinExistence type="predicted"/>
<feature type="region of interest" description="Disordered" evidence="3">
    <location>
        <begin position="210"/>
        <end position="231"/>
    </location>
</feature>
<dbReference type="CDD" id="cd00609">
    <property type="entry name" value="AAT_like"/>
    <property type="match status" value="2"/>
</dbReference>
<dbReference type="InterPro" id="IPR050478">
    <property type="entry name" value="Ethylene_sulfur-biosynth"/>
</dbReference>
<feature type="region of interest" description="Disordered" evidence="3">
    <location>
        <begin position="107"/>
        <end position="127"/>
    </location>
</feature>
<organism evidence="5 6">
    <name type="scientific">Cnephaeus nilssonii</name>
    <name type="common">Northern bat</name>
    <name type="synonym">Eptesicus nilssonii</name>
    <dbReference type="NCBI Taxonomy" id="3371016"/>
    <lineage>
        <taxon>Eukaryota</taxon>
        <taxon>Metazoa</taxon>
        <taxon>Chordata</taxon>
        <taxon>Craniata</taxon>
        <taxon>Vertebrata</taxon>
        <taxon>Euteleostomi</taxon>
        <taxon>Mammalia</taxon>
        <taxon>Eutheria</taxon>
        <taxon>Laurasiatheria</taxon>
        <taxon>Chiroptera</taxon>
        <taxon>Yangochiroptera</taxon>
        <taxon>Vespertilionidae</taxon>
        <taxon>Cnephaeus</taxon>
    </lineage>
</organism>
<dbReference type="PANTHER" id="PTHR43795:SF1">
    <property type="entry name" value="INACTIVE 1-AMINOCYCLOPROPANE-1-CARBOXYLATE SYNTHASE-LIKE PROTEIN 2-RELATED"/>
    <property type="match status" value="1"/>
</dbReference>
<dbReference type="SUPFAM" id="SSF53383">
    <property type="entry name" value="PLP-dependent transferases"/>
    <property type="match status" value="2"/>
</dbReference>
<dbReference type="InterPro" id="IPR015421">
    <property type="entry name" value="PyrdxlP-dep_Trfase_major"/>
</dbReference>
<gene>
    <name evidence="5" type="ORF">QTO34_003493</name>
</gene>
<feature type="domain" description="Aminotransferase class I/classII large" evidence="4">
    <location>
        <begin position="282"/>
        <end position="642"/>
    </location>
</feature>
<dbReference type="GO" id="GO:0008483">
    <property type="term" value="F:transaminase activity"/>
    <property type="evidence" value="ECO:0007669"/>
    <property type="project" value="TreeGrafter"/>
</dbReference>
<accession>A0AA40LJZ8</accession>
<dbReference type="Proteomes" id="UP001177744">
    <property type="component" value="Unassembled WGS sequence"/>
</dbReference>
<dbReference type="AlphaFoldDB" id="A0AA40LJZ8"/>
<dbReference type="GO" id="GO:0030170">
    <property type="term" value="F:pyridoxal phosphate binding"/>
    <property type="evidence" value="ECO:0007669"/>
    <property type="project" value="InterPro"/>
</dbReference>
<comment type="caution">
    <text evidence="5">The sequence shown here is derived from an EMBL/GenBank/DDBJ whole genome shotgun (WGS) entry which is preliminary data.</text>
</comment>